<accession>A0ACA9MHF8</accession>
<name>A0ACA9MHF8_9GLOM</name>
<reference evidence="1" key="1">
    <citation type="submission" date="2021-06" db="EMBL/GenBank/DDBJ databases">
        <authorList>
            <person name="Kallberg Y."/>
            <person name="Tangrot J."/>
            <person name="Rosling A."/>
        </authorList>
    </citation>
    <scope>NUCLEOTIDE SEQUENCE</scope>
    <source>
        <strain evidence="1">IL203A</strain>
    </source>
</reference>
<keyword evidence="2" id="KW-1185">Reference proteome</keyword>
<evidence type="ECO:0000313" key="2">
    <source>
        <dbReference type="Proteomes" id="UP000789702"/>
    </source>
</evidence>
<dbReference type="Proteomes" id="UP000789702">
    <property type="component" value="Unassembled WGS sequence"/>
</dbReference>
<protein>
    <submittedName>
        <fullName evidence="1">14873_t:CDS:1</fullName>
    </submittedName>
</protein>
<gene>
    <name evidence="1" type="ORF">DHETER_LOCUS6930</name>
</gene>
<evidence type="ECO:0000313" key="1">
    <source>
        <dbReference type="EMBL" id="CAG8592788.1"/>
    </source>
</evidence>
<sequence>MTSQNLSSVISITSYDSSSMASHYSSEAERETENETRSKHPGGRLLNPVWEHFAATLLKSPGHFSAVCKYCNTQFSHGYPNELKMHLAKEYAGLRKGMYTQITLYAAQLWQLMGYKDKLFAQTLIAQIIKFKEKEFLYNVGYDSQLSYNVKNKTEDELVALIQRSYLFDAEDENDISEDYEDENNGESDDDLEIPNHQVVVLVINNVVDLYYKVFNQVGDLYVPNEDNVNSNVAMNEDHEFNLEELVQDLD</sequence>
<dbReference type="EMBL" id="CAJVPU010009243">
    <property type="protein sequence ID" value="CAG8592788.1"/>
    <property type="molecule type" value="Genomic_DNA"/>
</dbReference>
<proteinExistence type="predicted"/>
<comment type="caution">
    <text evidence="1">The sequence shown here is derived from an EMBL/GenBank/DDBJ whole genome shotgun (WGS) entry which is preliminary data.</text>
</comment>
<organism evidence="1 2">
    <name type="scientific">Dentiscutata heterogama</name>
    <dbReference type="NCBI Taxonomy" id="1316150"/>
    <lineage>
        <taxon>Eukaryota</taxon>
        <taxon>Fungi</taxon>
        <taxon>Fungi incertae sedis</taxon>
        <taxon>Mucoromycota</taxon>
        <taxon>Glomeromycotina</taxon>
        <taxon>Glomeromycetes</taxon>
        <taxon>Diversisporales</taxon>
        <taxon>Gigasporaceae</taxon>
        <taxon>Dentiscutata</taxon>
    </lineage>
</organism>